<dbReference type="PROSITE" id="PS51117">
    <property type="entry name" value="LAMININ_NTER"/>
    <property type="match status" value="1"/>
</dbReference>
<dbReference type="FunFam" id="2.60.120.260:FF:000018">
    <property type="entry name" value="Laminin subunit gamma 1"/>
    <property type="match status" value="1"/>
</dbReference>
<proteinExistence type="predicted"/>
<evidence type="ECO:0000256" key="4">
    <source>
        <dbReference type="ARBA" id="ARBA00023180"/>
    </source>
</evidence>
<comment type="caution">
    <text evidence="12">The sequence shown here is derived from an EMBL/GenBank/DDBJ whole genome shotgun (WGS) entry which is preliminary data.</text>
</comment>
<dbReference type="InterPro" id="IPR000742">
    <property type="entry name" value="EGF"/>
</dbReference>
<dbReference type="FunFam" id="2.10.25.10:FF:000051">
    <property type="entry name" value="Laminin subunit alpha 4"/>
    <property type="match status" value="1"/>
</dbReference>
<dbReference type="PROSITE" id="PS51115">
    <property type="entry name" value="LAMININ_IVA"/>
    <property type="match status" value="1"/>
</dbReference>
<feature type="disulfide bond" evidence="7">
    <location>
        <begin position="850"/>
        <end position="859"/>
    </location>
</feature>
<dbReference type="InterPro" id="IPR008211">
    <property type="entry name" value="Laminin_N"/>
</dbReference>
<evidence type="ECO:0000256" key="3">
    <source>
        <dbReference type="ARBA" id="ARBA00023157"/>
    </source>
</evidence>
<reference evidence="13" key="1">
    <citation type="submission" date="2017-01" db="EMBL/GenBank/DDBJ databases">
        <title>Comparative genomics of anhydrobiosis in the tardigrade Hypsibius dujardini.</title>
        <authorList>
            <person name="Yoshida Y."/>
            <person name="Koutsovoulos G."/>
            <person name="Laetsch D."/>
            <person name="Stevens L."/>
            <person name="Kumar S."/>
            <person name="Horikawa D."/>
            <person name="Ishino K."/>
            <person name="Komine S."/>
            <person name="Tomita M."/>
            <person name="Blaxter M."/>
            <person name="Arakawa K."/>
        </authorList>
    </citation>
    <scope>NUCLEOTIDE SEQUENCE [LARGE SCALE GENOMIC DNA]</scope>
    <source>
        <strain evidence="13">Z151</strain>
    </source>
</reference>
<evidence type="ECO:0000256" key="7">
    <source>
        <dbReference type="PROSITE-ProRule" id="PRU00460"/>
    </source>
</evidence>
<dbReference type="FunFam" id="2.10.25.10:FF:000758">
    <property type="entry name" value="Laminin subunit gamma 1"/>
    <property type="match status" value="1"/>
</dbReference>
<gene>
    <name evidence="12" type="ORF">BV898_04276</name>
</gene>
<dbReference type="EMBL" id="MTYJ01000021">
    <property type="protein sequence ID" value="OQV21697.1"/>
    <property type="molecule type" value="Genomic_DNA"/>
</dbReference>
<evidence type="ECO:0000259" key="11">
    <source>
        <dbReference type="PROSITE" id="PS51117"/>
    </source>
</evidence>
<keyword evidence="4" id="KW-0325">Glycoprotein</keyword>
<dbReference type="Proteomes" id="UP000192578">
    <property type="component" value="Unassembled WGS sequence"/>
</dbReference>
<feature type="domain" description="Laminin EGF-like" evidence="9">
    <location>
        <begin position="427"/>
        <end position="479"/>
    </location>
</feature>
<name>A0A1W0X2F1_HYPEX</name>
<dbReference type="SMART" id="SM00180">
    <property type="entry name" value="EGF_Lam"/>
    <property type="match status" value="10"/>
</dbReference>
<dbReference type="FunFam" id="2.10.25.10:FF:000242">
    <property type="entry name" value="Laminin subunit alpha 1"/>
    <property type="match status" value="1"/>
</dbReference>
<dbReference type="Gene3D" id="2.60.120.260">
    <property type="entry name" value="Galactose-binding domain-like"/>
    <property type="match status" value="1"/>
</dbReference>
<dbReference type="Pfam" id="PF00055">
    <property type="entry name" value="Laminin_N"/>
    <property type="match status" value="1"/>
</dbReference>
<feature type="disulfide bond" evidence="7">
    <location>
        <begin position="982"/>
        <end position="999"/>
    </location>
</feature>
<dbReference type="PROSITE" id="PS50027">
    <property type="entry name" value="EGF_LAM_2"/>
    <property type="match status" value="7"/>
</dbReference>
<dbReference type="Pfam" id="PF00052">
    <property type="entry name" value="Laminin_B"/>
    <property type="match status" value="1"/>
</dbReference>
<feature type="disulfide bond" evidence="7">
    <location>
        <begin position="400"/>
        <end position="409"/>
    </location>
</feature>
<evidence type="ECO:0000259" key="10">
    <source>
        <dbReference type="PROSITE" id="PS51115"/>
    </source>
</evidence>
<dbReference type="FunFam" id="2.10.25.10:FF:000105">
    <property type="entry name" value="laminin subunit gamma-1"/>
    <property type="match status" value="1"/>
</dbReference>
<dbReference type="SUPFAM" id="SSF57196">
    <property type="entry name" value="EGF/Laminin"/>
    <property type="match status" value="10"/>
</dbReference>
<dbReference type="GO" id="GO:0009887">
    <property type="term" value="P:animal organ morphogenesis"/>
    <property type="evidence" value="ECO:0007669"/>
    <property type="project" value="TreeGrafter"/>
</dbReference>
<comment type="caution">
    <text evidence="7">Lacks conserved residue(s) required for the propagation of feature annotation.</text>
</comment>
<feature type="disulfide bond" evidence="7">
    <location>
        <begin position="980"/>
        <end position="992"/>
    </location>
</feature>
<feature type="disulfide bond" evidence="7">
    <location>
        <begin position="953"/>
        <end position="962"/>
    </location>
</feature>
<feature type="coiled-coil region" evidence="8">
    <location>
        <begin position="1065"/>
        <end position="1092"/>
    </location>
</feature>
<feature type="disulfide bond" evidence="7">
    <location>
        <begin position="288"/>
        <end position="297"/>
    </location>
</feature>
<keyword evidence="3 7" id="KW-1015">Disulfide bond</keyword>
<sequence length="1622" mass="177566">MAVALFVHAQEEAKTGCYDEQKRPQRCRPDFVNAAFNLKVEATNTCGNPPREYCFQTGATGATKTCEVCDASDPTRSHDPFCLTDFNNNDNTTYWQSETMQEQIQYPNSVNLTISFKKSFEVTYLRLKFQTSRPESFAIFKRTTENGQWQPYQYYSATCQETYGLPDSNYIRRGDETRVLCTSEFSDISPLQGGNVAFGTTEGRLSSSFLVEEVPALQDWVTATDIRIVLNRLNTFGDEIFGDPNVLKSYYYAISDFAVGGRCKCNGHASECVTSTGQGLEDRLVCRCEHNTAGVDCQECLPFYQDRPWARATEERPNECQACDCNSLSNRCYFDRELYERTGHGGHCLDCHGNTDGAHCELCKANHYRRAGETRECLPCLCNQIGSHKSQCNETGLCECKPGVAGSKCDRCEINFYDFSVRGCRPCGCTVAGSKDNLPSCTAHTGQCSCKDHVEGQNCDKCKPGFFNLDEQNRFGCLSCFCFGHSSICSSATDFTKTLISTEFSKGVNGWTAVTYAGRNVTLEILPTGANGLGIRQAGGDHIYFVAPSNFAGDLRLSYDQFLTFSLRLSQEGARASIQDVIIEGRGMDSAPLRIAVPIFAQANPLPTREKQDYKFRLHEHSDYQWSPRLSAFDFQRLLSNVTSIKIRATYMPDGIGYIDNVTLGSASQVSQSPNKALGLLASHVETCQCPNGYIGQFCEDCAPGFRRNVPNGDAMALCVPCTCNNHSEICDRTTGRCMCQHNTAGESCERCAPGFYGRATAGTPGDCKSCPCPHNGPCALLGNGEDVVCIGCATGYAGMRCDICADGFFGDPEGKHGAKTPCRPCSCNNNIDPNAVGNCNALTGECLKCIHNSTGRACENCLPGFYGDALKKTCLPCNCHPPGTESISGSVLDCDKATGQCPCKNNVAGRRCDEAPIGFWNLVLGEGGQRCDCDPKGSFNRSCHLYSGQCHCREGVIGRKCDKCLPNHYGFSSTGCRLCNCDPAGSLTSQCDLNTGQCPCQVGVVGKQCNRCQENRYNIAAGCLECAPCYNLVKDASDGYRVKLRKLEQALDAVASASVTIEDLAGFKTKMDRLNTQIDELQKSAVNAIGANGITASESANLVGRLEQIMKRVAAIEQKLHNTSSLIESGRMFANDAGFVVSEAEKLVKRCFDALSSTRNYLENEAREAFLSAQDASSRFGQTSNRMSEIARDARRLADEHEQAAATIISLAEEALNSSRDAMRLLTDTVAKKKNNTAILQDLHREQSLLQSLQTRVQNLATMAKEDADKAYNEALDIYTRASGLVVPNINVPLMLSQADSIDNSSQHIANSSSDLVSGNADLLDSISAQKSEAIRLLATGKAMQQETDAMLGDIDKAKADADNAILKAEGILKEARDTLQTLKEFNTVARQSEEAAKKAIQDVPQIERDIDAALRRNQDAQQALYEAESDAKRAKEIALLAQKTAEESSTIAGKIRQDSNQAKVFAEGLKDRADNLAGDVSKTNVEFEELVNQAKEEEKAVKDAIDKSGEAKRKVEQARTQTDQALEMVDDILSQLGGVEDIDESRLDALEVQLAEAEAQLTSANLDPRLRTLTTSRQTQQRIINDYTLELERLRKEVTTIEAIRNSLPETCFNTMRLEP</sequence>
<feature type="domain" description="Laminin EGF-like" evidence="9">
    <location>
        <begin position="980"/>
        <end position="1026"/>
    </location>
</feature>
<dbReference type="PRINTS" id="PR00011">
    <property type="entry name" value="EGFLAMININ"/>
</dbReference>
<dbReference type="FunFam" id="2.10.25.10:FF:000166">
    <property type="entry name" value="laminin subunit gamma-1"/>
    <property type="match status" value="1"/>
</dbReference>
<feature type="domain" description="Laminin EGF-like" evidence="9">
    <location>
        <begin position="826"/>
        <end position="882"/>
    </location>
</feature>
<evidence type="ECO:0000313" key="12">
    <source>
        <dbReference type="EMBL" id="OQV21697.1"/>
    </source>
</evidence>
<dbReference type="FunFam" id="2.10.25.10:FF:000193">
    <property type="entry name" value="Laminin subunit gamma 1"/>
    <property type="match status" value="1"/>
</dbReference>
<feature type="disulfide bond" evidence="7">
    <location>
        <begin position="740"/>
        <end position="749"/>
    </location>
</feature>
<feature type="disulfide bond" evidence="7">
    <location>
        <begin position="380"/>
        <end position="392"/>
    </location>
</feature>
<evidence type="ECO:0000313" key="13">
    <source>
        <dbReference type="Proteomes" id="UP000192578"/>
    </source>
</evidence>
<dbReference type="FunFam" id="2.10.25.10:FF:000074">
    <property type="entry name" value="Laminin subunit alpha"/>
    <property type="match status" value="1"/>
</dbReference>
<dbReference type="CDD" id="cd00055">
    <property type="entry name" value="EGF_Lam"/>
    <property type="match status" value="8"/>
</dbReference>
<feature type="domain" description="Laminin N-terminal" evidence="11">
    <location>
        <begin position="23"/>
        <end position="262"/>
    </location>
</feature>
<feature type="domain" description="Laminin EGF-like" evidence="9">
    <location>
        <begin position="932"/>
        <end position="979"/>
    </location>
</feature>
<dbReference type="InterPro" id="IPR000034">
    <property type="entry name" value="Laminin_IV"/>
</dbReference>
<evidence type="ECO:0000256" key="1">
    <source>
        <dbReference type="ARBA" id="ARBA00022729"/>
    </source>
</evidence>
<dbReference type="OrthoDB" id="430826at2759"/>
<feature type="disulfide bond" evidence="7">
    <location>
        <begin position="934"/>
        <end position="951"/>
    </location>
</feature>
<dbReference type="PANTHER" id="PTHR10574">
    <property type="entry name" value="NETRIN/LAMININ-RELATED"/>
    <property type="match status" value="1"/>
</dbReference>
<accession>A0A1W0X2F1</accession>
<evidence type="ECO:0000256" key="2">
    <source>
        <dbReference type="ARBA" id="ARBA00022737"/>
    </source>
</evidence>
<dbReference type="InterPro" id="IPR050440">
    <property type="entry name" value="Laminin/Netrin_ECM"/>
</dbReference>
<keyword evidence="2" id="KW-0677">Repeat</keyword>
<dbReference type="SMART" id="SM00136">
    <property type="entry name" value="LamNT"/>
    <property type="match status" value="1"/>
</dbReference>
<dbReference type="Pfam" id="PF00053">
    <property type="entry name" value="EGF_laminin"/>
    <property type="match status" value="11"/>
</dbReference>
<dbReference type="Gene3D" id="2.10.25.10">
    <property type="entry name" value="Laminin"/>
    <property type="match status" value="10"/>
</dbReference>
<feature type="disulfide bond" evidence="7">
    <location>
        <begin position="1001"/>
        <end position="1010"/>
    </location>
</feature>
<feature type="disulfide bond" evidence="7">
    <location>
        <begin position="932"/>
        <end position="944"/>
    </location>
</feature>
<feature type="coiled-coil region" evidence="8">
    <location>
        <begin position="1482"/>
        <end position="1606"/>
    </location>
</feature>
<feature type="domain" description="Laminin IV type A" evidence="10">
    <location>
        <begin position="506"/>
        <end position="687"/>
    </location>
</feature>
<keyword evidence="13" id="KW-1185">Reference proteome</keyword>
<keyword evidence="1" id="KW-0732">Signal</keyword>
<feature type="disulfide bond" evidence="7">
    <location>
        <begin position="450"/>
        <end position="459"/>
    </location>
</feature>
<dbReference type="FunFam" id="2.10.25.10:FF:000067">
    <property type="entry name" value="Laminin subunit gamma 1"/>
    <property type="match status" value="1"/>
</dbReference>
<protein>
    <submittedName>
        <fullName evidence="12">Laminin subunit gamma-1</fullName>
    </submittedName>
</protein>
<dbReference type="SMART" id="SM00181">
    <property type="entry name" value="EGF"/>
    <property type="match status" value="3"/>
</dbReference>
<evidence type="ECO:0000256" key="5">
    <source>
        <dbReference type="ARBA" id="ARBA00023292"/>
    </source>
</evidence>
<dbReference type="GO" id="GO:0009888">
    <property type="term" value="P:tissue development"/>
    <property type="evidence" value="ECO:0007669"/>
    <property type="project" value="TreeGrafter"/>
</dbReference>
<dbReference type="SMART" id="SM00281">
    <property type="entry name" value="LamB"/>
    <property type="match status" value="1"/>
</dbReference>
<keyword evidence="5 7" id="KW-0424">Laminin EGF-like domain</keyword>
<feature type="coiled-coil region" evidence="8">
    <location>
        <begin position="1405"/>
        <end position="1439"/>
    </location>
</feature>
<dbReference type="CDD" id="cd06503">
    <property type="entry name" value="ATP-synt_Fo_b"/>
    <property type="match status" value="1"/>
</dbReference>
<comment type="subunit">
    <text evidence="6">Laminin is a complex glycoprotein, consisting of three different polypeptide chains (alpha, beta, gamma), which are bound to each other by disulfide bonds into a cross-shaped molecule comprising one long and three short arms with globules at each end.</text>
</comment>
<evidence type="ECO:0000256" key="6">
    <source>
        <dbReference type="ARBA" id="ARBA00065619"/>
    </source>
</evidence>
<keyword evidence="8" id="KW-0175">Coiled coil</keyword>
<feature type="domain" description="Laminin EGF-like" evidence="9">
    <location>
        <begin position="380"/>
        <end position="426"/>
    </location>
</feature>
<dbReference type="PROSITE" id="PS01248">
    <property type="entry name" value="EGF_LAM_1"/>
    <property type="match status" value="4"/>
</dbReference>
<evidence type="ECO:0000259" key="9">
    <source>
        <dbReference type="PROSITE" id="PS50027"/>
    </source>
</evidence>
<evidence type="ECO:0000256" key="8">
    <source>
        <dbReference type="SAM" id="Coils"/>
    </source>
</evidence>
<organism evidence="12 13">
    <name type="scientific">Hypsibius exemplaris</name>
    <name type="common">Freshwater tardigrade</name>
    <dbReference type="NCBI Taxonomy" id="2072580"/>
    <lineage>
        <taxon>Eukaryota</taxon>
        <taxon>Metazoa</taxon>
        <taxon>Ecdysozoa</taxon>
        <taxon>Tardigrada</taxon>
        <taxon>Eutardigrada</taxon>
        <taxon>Parachela</taxon>
        <taxon>Hypsibioidea</taxon>
        <taxon>Hypsibiidae</taxon>
        <taxon>Hypsibius</taxon>
    </lineage>
</organism>
<dbReference type="PANTHER" id="PTHR10574:SF435">
    <property type="entry name" value="LAMININ SUBUNIT GAMMA-1"/>
    <property type="match status" value="1"/>
</dbReference>
<dbReference type="InterPro" id="IPR002049">
    <property type="entry name" value="LE_dom"/>
</dbReference>
<feature type="domain" description="Laminin EGF-like" evidence="9">
    <location>
        <begin position="263"/>
        <end position="322"/>
    </location>
</feature>
<feature type="domain" description="Laminin EGF-like" evidence="9">
    <location>
        <begin position="722"/>
        <end position="770"/>
    </location>
</feature>